<dbReference type="KEGG" id="sphj:BSL82_15795"/>
<gene>
    <name evidence="2" type="ORF">BSL82_15795</name>
</gene>
<protein>
    <submittedName>
        <fullName evidence="2">Uncharacterized protein</fullName>
    </submittedName>
</protein>
<accession>A0A1L3ZY55</accession>
<reference evidence="3" key="1">
    <citation type="submission" date="2016-11" db="EMBL/GenBank/DDBJ databases">
        <title>Complete Genome Sequence of alachlor-degrading Sphingomonas sp. strain JJ-A5.</title>
        <authorList>
            <person name="Lee H."/>
            <person name="Ka J.-O."/>
        </authorList>
    </citation>
    <scope>NUCLEOTIDE SEQUENCE [LARGE SCALE GENOMIC DNA]</scope>
    <source>
        <strain evidence="3">JJ-A5</strain>
    </source>
</reference>
<feature type="coiled-coil region" evidence="1">
    <location>
        <begin position="136"/>
        <end position="163"/>
    </location>
</feature>
<dbReference type="Proteomes" id="UP000182063">
    <property type="component" value="Chromosome"/>
</dbReference>
<organism evidence="2 3">
    <name type="scientific">Tardibacter chloracetimidivorans</name>
    <dbReference type="NCBI Taxonomy" id="1921510"/>
    <lineage>
        <taxon>Bacteria</taxon>
        <taxon>Pseudomonadati</taxon>
        <taxon>Pseudomonadota</taxon>
        <taxon>Alphaproteobacteria</taxon>
        <taxon>Sphingomonadales</taxon>
        <taxon>Sphingomonadaceae</taxon>
        <taxon>Tardibacter</taxon>
    </lineage>
</organism>
<evidence type="ECO:0000313" key="3">
    <source>
        <dbReference type="Proteomes" id="UP000182063"/>
    </source>
</evidence>
<keyword evidence="1" id="KW-0175">Coiled coil</keyword>
<proteinExistence type="predicted"/>
<evidence type="ECO:0000313" key="2">
    <source>
        <dbReference type="EMBL" id="API60568.1"/>
    </source>
</evidence>
<dbReference type="EMBL" id="CP018221">
    <property type="protein sequence ID" value="API60568.1"/>
    <property type="molecule type" value="Genomic_DNA"/>
</dbReference>
<sequence length="223" mass="24717">MKQKIERLRSLMEKATPGEWFHDTEDGEDGRGKVAFRSIYAAQGEHSIKLFDALNSDAACIIEESDGDEYGPWIYAYDEVSDKNAALIVEAVNALPDLLSHIDALEARVARDKVPMDYGTANDGPKAIELSPPTSLHRLGTRAEAAERALAEAVKERDALRSASTIIRQRDEAVEVLEEVAKEALIHADLKIRSFPKADQSDVEFIRKALIKIAAFLTKRGEK</sequence>
<evidence type="ECO:0000256" key="1">
    <source>
        <dbReference type="SAM" id="Coils"/>
    </source>
</evidence>
<name>A0A1L3ZY55_9SPHN</name>
<dbReference type="AlphaFoldDB" id="A0A1L3ZY55"/>
<dbReference type="RefSeq" id="WP_072598231.1">
    <property type="nucleotide sequence ID" value="NZ_CP018221.1"/>
</dbReference>
<dbReference type="STRING" id="1921510.BSL82_15795"/>
<keyword evidence="3" id="KW-1185">Reference proteome</keyword>